<dbReference type="EMBL" id="HACG01001377">
    <property type="protein sequence ID" value="CEK48242.1"/>
    <property type="molecule type" value="Transcribed_RNA"/>
</dbReference>
<proteinExistence type="predicted"/>
<accession>A0A0B6XVZ6</accession>
<evidence type="ECO:0000313" key="1">
    <source>
        <dbReference type="EMBL" id="CEK48242.1"/>
    </source>
</evidence>
<reference evidence="1" key="1">
    <citation type="submission" date="2014-12" db="EMBL/GenBank/DDBJ databases">
        <title>Insight into the proteome of Arion vulgaris.</title>
        <authorList>
            <person name="Aradska J."/>
            <person name="Bulat T."/>
            <person name="Smidak R."/>
            <person name="Sarate P."/>
            <person name="Gangsoo J."/>
            <person name="Sialana F."/>
            <person name="Bilban M."/>
            <person name="Lubec G."/>
        </authorList>
    </citation>
    <scope>NUCLEOTIDE SEQUENCE</scope>
    <source>
        <tissue evidence="1">Skin</tissue>
    </source>
</reference>
<dbReference type="AlphaFoldDB" id="A0A0B6XVZ6"/>
<gene>
    <name evidence="1" type="primary">ORF3460</name>
</gene>
<protein>
    <submittedName>
        <fullName evidence="1">Uncharacterized protein</fullName>
    </submittedName>
</protein>
<sequence length="57" mass="6317">MIKIKGNGSYNTTDLINDDNGIDNKNTINLIPDNKVTESKNLTNLIRVCALWLVSVV</sequence>
<name>A0A0B6XVZ6_9EUPU</name>
<organism evidence="1">
    <name type="scientific">Arion vulgaris</name>
    <dbReference type="NCBI Taxonomy" id="1028688"/>
    <lineage>
        <taxon>Eukaryota</taxon>
        <taxon>Metazoa</taxon>
        <taxon>Spiralia</taxon>
        <taxon>Lophotrochozoa</taxon>
        <taxon>Mollusca</taxon>
        <taxon>Gastropoda</taxon>
        <taxon>Heterobranchia</taxon>
        <taxon>Euthyneura</taxon>
        <taxon>Panpulmonata</taxon>
        <taxon>Eupulmonata</taxon>
        <taxon>Stylommatophora</taxon>
        <taxon>Helicina</taxon>
        <taxon>Arionoidea</taxon>
        <taxon>Arionidae</taxon>
        <taxon>Arion</taxon>
    </lineage>
</organism>